<reference evidence="5" key="3">
    <citation type="submission" date="2021-06" db="EMBL/GenBank/DDBJ databases">
        <title>Genomic Description and Analysis of Intracellular Bacteria, Candidatus Berkiella cookevillensis and Candidatus Berkiella aquae.</title>
        <authorList>
            <person name="Kidane D.T."/>
            <person name="Mehari Y.T."/>
            <person name="Rice F.C."/>
            <person name="Arivett B.A."/>
            <person name="Farone A.L."/>
            <person name="Berk S.G."/>
            <person name="Farone M.B."/>
        </authorList>
    </citation>
    <scope>NUCLEOTIDE SEQUENCE</scope>
    <source>
        <strain evidence="5">HT99</strain>
    </source>
</reference>
<dbReference type="Pfam" id="PF13581">
    <property type="entry name" value="HATPase_c_2"/>
    <property type="match status" value="1"/>
</dbReference>
<dbReference type="EMBL" id="LKAJ02000001">
    <property type="protein sequence ID" value="MCS5711180.1"/>
    <property type="molecule type" value="Genomic_DNA"/>
</dbReference>
<dbReference type="InterPro" id="IPR036890">
    <property type="entry name" value="HATPase_C_sf"/>
</dbReference>
<dbReference type="GO" id="GO:0000160">
    <property type="term" value="P:phosphorelay signal transduction system"/>
    <property type="evidence" value="ECO:0007669"/>
    <property type="project" value="InterPro"/>
</dbReference>
<dbReference type="PANTHER" id="PTHR44591:SF3">
    <property type="entry name" value="RESPONSE REGULATORY DOMAIN-CONTAINING PROTEIN"/>
    <property type="match status" value="1"/>
</dbReference>
<dbReference type="PANTHER" id="PTHR44591">
    <property type="entry name" value="STRESS RESPONSE REGULATOR PROTEIN 1"/>
    <property type="match status" value="1"/>
</dbReference>
<keyword evidence="6" id="KW-1185">Reference proteome</keyword>
<dbReference type="InterPro" id="IPR011006">
    <property type="entry name" value="CheY-like_superfamily"/>
</dbReference>
<comment type="caution">
    <text evidence="4">The sequence shown here is derived from an EMBL/GenBank/DDBJ whole genome shotgun (WGS) entry which is preliminary data.</text>
</comment>
<gene>
    <name evidence="5" type="ORF">HT99x_007025</name>
    <name evidence="4" type="ORF">HT99x_01708</name>
</gene>
<dbReference type="Proteomes" id="UP000051497">
    <property type="component" value="Unassembled WGS sequence"/>
</dbReference>
<dbReference type="InterPro" id="IPR050595">
    <property type="entry name" value="Bact_response_regulator"/>
</dbReference>
<dbReference type="RefSeq" id="WP_075066335.1">
    <property type="nucleotide sequence ID" value="NZ_LKAJ02000001.1"/>
</dbReference>
<keyword evidence="1 2" id="KW-0597">Phosphoprotein</keyword>
<dbReference type="InterPro" id="IPR001789">
    <property type="entry name" value="Sig_transdc_resp-reg_receiver"/>
</dbReference>
<dbReference type="SUPFAM" id="SSF52172">
    <property type="entry name" value="CheY-like"/>
    <property type="match status" value="1"/>
</dbReference>
<evidence type="ECO:0000256" key="1">
    <source>
        <dbReference type="ARBA" id="ARBA00022553"/>
    </source>
</evidence>
<reference evidence="5" key="2">
    <citation type="journal article" date="2016" name="Genome Announc.">
        <title>Draft Genome Sequences of Two Novel Amoeba-Resistant Intranuclear Bacteria, 'Candidatus Berkiella cookevillensis' and 'Candidatus Berkiella aquae'.</title>
        <authorList>
            <person name="Mehari Y.T."/>
            <person name="Arivett B.A."/>
            <person name="Farone A.L."/>
            <person name="Gunderson J.H."/>
            <person name="Farone M.B."/>
        </authorList>
    </citation>
    <scope>NUCLEOTIDE SEQUENCE</scope>
    <source>
        <strain evidence="5">HT99</strain>
    </source>
</reference>
<dbReference type="Gene3D" id="3.30.565.10">
    <property type="entry name" value="Histidine kinase-like ATPase, C-terminal domain"/>
    <property type="match status" value="1"/>
</dbReference>
<dbReference type="STRING" id="295108.HT99x_01708"/>
<protein>
    <submittedName>
        <fullName evidence="5">Response regulator</fullName>
    </submittedName>
</protein>
<dbReference type="Gene3D" id="3.40.50.2300">
    <property type="match status" value="1"/>
</dbReference>
<feature type="domain" description="Response regulatory" evidence="3">
    <location>
        <begin position="4"/>
        <end position="125"/>
    </location>
</feature>
<evidence type="ECO:0000313" key="4">
    <source>
        <dbReference type="EMBL" id="KRG21152.1"/>
    </source>
</evidence>
<dbReference type="AlphaFoldDB" id="A0A0Q9YKL4"/>
<evidence type="ECO:0000256" key="2">
    <source>
        <dbReference type="PROSITE-ProRule" id="PRU00169"/>
    </source>
</evidence>
<organism evidence="4">
    <name type="scientific">Candidatus Berkiella aquae</name>
    <dbReference type="NCBI Taxonomy" id="295108"/>
    <lineage>
        <taxon>Bacteria</taxon>
        <taxon>Pseudomonadati</taxon>
        <taxon>Pseudomonadota</taxon>
        <taxon>Gammaproteobacteria</taxon>
        <taxon>Candidatus Berkiellales</taxon>
        <taxon>Candidatus Berkiellaceae</taxon>
        <taxon>Candidatus Berkiella</taxon>
    </lineage>
</organism>
<evidence type="ECO:0000313" key="5">
    <source>
        <dbReference type="EMBL" id="MCS5711180.1"/>
    </source>
</evidence>
<dbReference type="CDD" id="cd16936">
    <property type="entry name" value="HATPase_RsbW-like"/>
    <property type="match status" value="1"/>
</dbReference>
<feature type="modified residue" description="4-aspartylphosphate" evidence="2">
    <location>
        <position position="58"/>
    </location>
</feature>
<dbReference type="Pfam" id="PF00072">
    <property type="entry name" value="Response_reg"/>
    <property type="match status" value="1"/>
</dbReference>
<evidence type="ECO:0000259" key="3">
    <source>
        <dbReference type="PROSITE" id="PS50110"/>
    </source>
</evidence>
<name>A0A0Q9YKL4_9GAMM</name>
<dbReference type="PROSITE" id="PS50110">
    <property type="entry name" value="RESPONSE_REGULATORY"/>
    <property type="match status" value="1"/>
</dbReference>
<evidence type="ECO:0000313" key="6">
    <source>
        <dbReference type="Proteomes" id="UP000051497"/>
    </source>
</evidence>
<dbReference type="InterPro" id="IPR003594">
    <property type="entry name" value="HATPase_dom"/>
</dbReference>
<sequence length="298" mass="34283">MSRIILVVDDEPNNIEIIEGFLKLGHNSSHELIKCRNGQEAYEELVKFKDLIDLILLDRMMPIMSGIDFIHKVNEDPELKKIPIIMQTASNEPEHLLEGFRLGVYHYLVKPYSPTVLNSIVKSAIDFYTKQRELTAEVRNTKTLFKYVDKAIFKIRSIEDANLISVSLANLFPEPDKVVLGISEMLINAIEHGNLQISYDKKSELNMSCKWQDEIETRLNLPENKDKFVTISYLKSNDEIVLHIKDEGNGFDFNKYLEFDPERSTDNHGRGIAFANNLSFDRIEYLGNGNEVKCVIKN</sequence>
<accession>A0A0Q9YKL4</accession>
<dbReference type="SUPFAM" id="SSF55874">
    <property type="entry name" value="ATPase domain of HSP90 chaperone/DNA topoisomerase II/histidine kinase"/>
    <property type="match status" value="1"/>
</dbReference>
<dbReference type="OrthoDB" id="9800897at2"/>
<proteinExistence type="predicted"/>
<dbReference type="SMART" id="SM00448">
    <property type="entry name" value="REC"/>
    <property type="match status" value="1"/>
</dbReference>
<reference evidence="4" key="1">
    <citation type="submission" date="2015-09" db="EMBL/GenBank/DDBJ databases">
        <title>Draft Genome Sequences of Two Novel Amoeba-resistant Intranuclear Bacteria, Candidatus Berkiella cookevillensis and Candidatus Berkiella aquae.</title>
        <authorList>
            <person name="Mehari Y.T."/>
            <person name="Arivett B.A."/>
            <person name="Farone A.L."/>
            <person name="Gunderson J.H."/>
            <person name="Farone M.B."/>
        </authorList>
    </citation>
    <scope>NUCLEOTIDE SEQUENCE [LARGE SCALE GENOMIC DNA]</scope>
    <source>
        <strain evidence="4">HT99</strain>
    </source>
</reference>
<dbReference type="EMBL" id="LKAJ01000006">
    <property type="protein sequence ID" value="KRG21152.1"/>
    <property type="molecule type" value="Genomic_DNA"/>
</dbReference>